<evidence type="ECO:0000313" key="5">
    <source>
        <dbReference type="Proteomes" id="UP000007523"/>
    </source>
</evidence>
<protein>
    <submittedName>
        <fullName evidence="4">Ferredoxin</fullName>
    </submittedName>
</protein>
<organism evidence="4 5">
    <name type="scientific">Paenibacillus mucilaginosus 3016</name>
    <dbReference type="NCBI Taxonomy" id="1116391"/>
    <lineage>
        <taxon>Bacteria</taxon>
        <taxon>Bacillati</taxon>
        <taxon>Bacillota</taxon>
        <taxon>Bacilli</taxon>
        <taxon>Bacillales</taxon>
        <taxon>Paenibacillaceae</taxon>
        <taxon>Paenibacillus</taxon>
    </lineage>
</organism>
<feature type="domain" description="2Fe-2S ferredoxin-type" evidence="3">
    <location>
        <begin position="5"/>
        <end position="99"/>
    </location>
</feature>
<dbReference type="HOGENOM" id="CLU_082632_5_2_9"/>
<reference evidence="4 5" key="1">
    <citation type="journal article" date="2012" name="J. Bacteriol.">
        <title>Complete Genome Sequence of Paenibacillus mucilaginosus 3016, a Bacterium Functional as Microbial Fertilizer.</title>
        <authorList>
            <person name="Ma M."/>
            <person name="Wang Z."/>
            <person name="Li L."/>
            <person name="Jiang X."/>
            <person name="Guan D."/>
            <person name="Cao F."/>
            <person name="Chen H."/>
            <person name="Wang X."/>
            <person name="Shen D."/>
            <person name="Du B."/>
            <person name="Li J."/>
        </authorList>
    </citation>
    <scope>NUCLEOTIDE SEQUENCE [LARGE SCALE GENOMIC DNA]</scope>
    <source>
        <strain evidence="4 5">3016</strain>
    </source>
</reference>
<dbReference type="InterPro" id="IPR012675">
    <property type="entry name" value="Beta-grasp_dom_sf"/>
</dbReference>
<gene>
    <name evidence="4" type="ORF">PM3016_3016</name>
</gene>
<keyword evidence="2" id="KW-0274">FAD</keyword>
<dbReference type="KEGG" id="pmq:PM3016_3016"/>
<dbReference type="InterPro" id="IPR001041">
    <property type="entry name" value="2Fe-2S_ferredoxin-type"/>
</dbReference>
<dbReference type="Pfam" id="PF00111">
    <property type="entry name" value="Fer2"/>
    <property type="match status" value="1"/>
</dbReference>
<dbReference type="InterPro" id="IPR036010">
    <property type="entry name" value="2Fe-2S_ferredoxin-like_sf"/>
</dbReference>
<dbReference type="Proteomes" id="UP000007523">
    <property type="component" value="Chromosome"/>
</dbReference>
<dbReference type="SUPFAM" id="SSF54292">
    <property type="entry name" value="2Fe-2S ferredoxin-like"/>
    <property type="match status" value="1"/>
</dbReference>
<dbReference type="PROSITE" id="PS51085">
    <property type="entry name" value="2FE2S_FER_2"/>
    <property type="match status" value="1"/>
</dbReference>
<accession>H6NML8</accession>
<evidence type="ECO:0000313" key="4">
    <source>
        <dbReference type="EMBL" id="AFC29884.1"/>
    </source>
</evidence>
<sequence length="116" mass="12813">MSMNAEVTFLPDGRKVTVRPGTTLLEASRRARVTIRTRCAGKAACLMCKVRVTEGMESGLAEPGKNERLKLGGQEQDGYRLACQAKVTGPVQVEVPEDPLKAAIRKQLEKQQEEDW</sequence>
<dbReference type="PANTHER" id="PTHR43644">
    <property type="entry name" value="NA(+)-TRANSLOCATING NADH-QUINONE REDUCTASE SUBUNIT"/>
    <property type="match status" value="1"/>
</dbReference>
<evidence type="ECO:0000256" key="2">
    <source>
        <dbReference type="ARBA" id="ARBA00022827"/>
    </source>
</evidence>
<dbReference type="GO" id="GO:0051536">
    <property type="term" value="F:iron-sulfur cluster binding"/>
    <property type="evidence" value="ECO:0007669"/>
    <property type="project" value="InterPro"/>
</dbReference>
<dbReference type="RefSeq" id="WP_014370038.1">
    <property type="nucleotide sequence ID" value="NC_016935.1"/>
</dbReference>
<dbReference type="AlphaFoldDB" id="H6NML8"/>
<name>H6NML8_9BACL</name>
<dbReference type="Gene3D" id="3.10.20.30">
    <property type="match status" value="1"/>
</dbReference>
<dbReference type="EMBL" id="CP003235">
    <property type="protein sequence ID" value="AFC29884.1"/>
    <property type="molecule type" value="Genomic_DNA"/>
</dbReference>
<evidence type="ECO:0000259" key="3">
    <source>
        <dbReference type="PROSITE" id="PS51085"/>
    </source>
</evidence>
<evidence type="ECO:0000256" key="1">
    <source>
        <dbReference type="ARBA" id="ARBA00022630"/>
    </source>
</evidence>
<keyword evidence="1" id="KW-0285">Flavoprotein</keyword>
<dbReference type="STRING" id="1116391.PM3016_3016"/>
<dbReference type="PANTHER" id="PTHR43644:SF1">
    <property type="entry name" value="NAD(P)H-FLAVIN REDUCTASE"/>
    <property type="match status" value="1"/>
</dbReference>
<keyword evidence="5" id="KW-1185">Reference proteome</keyword>
<dbReference type="CDD" id="cd00207">
    <property type="entry name" value="fer2"/>
    <property type="match status" value="1"/>
</dbReference>
<proteinExistence type="predicted"/>